<evidence type="ECO:0000256" key="1">
    <source>
        <dbReference type="ARBA" id="ARBA00025778"/>
    </source>
</evidence>
<proteinExistence type="inferred from homology"/>
<accession>A0AAY4ECA9</accession>
<reference evidence="2 3" key="1">
    <citation type="submission" date="2020-06" db="EMBL/GenBank/DDBJ databases">
        <authorList>
            <consortium name="Wellcome Sanger Institute Data Sharing"/>
        </authorList>
    </citation>
    <scope>NUCLEOTIDE SEQUENCE [LARGE SCALE GENOMIC DNA]</scope>
</reference>
<gene>
    <name evidence="2" type="primary">mdfic2</name>
</gene>
<evidence type="ECO:0000313" key="3">
    <source>
        <dbReference type="Proteomes" id="UP000694580"/>
    </source>
</evidence>
<organism evidence="2 3">
    <name type="scientific">Denticeps clupeoides</name>
    <name type="common">denticle herring</name>
    <dbReference type="NCBI Taxonomy" id="299321"/>
    <lineage>
        <taxon>Eukaryota</taxon>
        <taxon>Metazoa</taxon>
        <taxon>Chordata</taxon>
        <taxon>Craniata</taxon>
        <taxon>Vertebrata</taxon>
        <taxon>Euteleostomi</taxon>
        <taxon>Actinopterygii</taxon>
        <taxon>Neopterygii</taxon>
        <taxon>Teleostei</taxon>
        <taxon>Clupei</taxon>
        <taxon>Clupeiformes</taxon>
        <taxon>Denticipitoidei</taxon>
        <taxon>Denticipitidae</taxon>
        <taxon>Denticeps</taxon>
    </lineage>
</organism>
<evidence type="ECO:0000313" key="2">
    <source>
        <dbReference type="Ensembl" id="ENSDCDP00010054661.1"/>
    </source>
</evidence>
<dbReference type="GO" id="GO:0010468">
    <property type="term" value="P:regulation of gene expression"/>
    <property type="evidence" value="ECO:0007669"/>
    <property type="project" value="UniProtKB-ARBA"/>
</dbReference>
<dbReference type="PANTHER" id="PTHR15304:SF2">
    <property type="entry name" value="MYOD FAMILY INHIBITOR DOMAIN-CONTAINING PROTEIN 2"/>
    <property type="match status" value="1"/>
</dbReference>
<sequence length="260" mass="28243">MPRVCKAVMRRRPRFSLMGDELGTRMSPCGVGGRLILNVIITFLLRDGARPRWEGSCPRIQAVPTPTAAAADVLSQRKLIMIPMASLSGTERPGDGGEEEEFGLHGTAPQRAAAGRRGEAVVCGVRRLSTISEKDAGSLGGSEWAGSRASLCSSDNHFSRSNFASTESHLSDSRDDCASVLLACLYCNFYNIVVMLPGMCERSVIRCCPSYKYYQVSGEKTQVDDCCNCNLTLDCSLCNSCQEAGELLELAMEISEVCYR</sequence>
<dbReference type="Ensembl" id="ENSDCDT00010065251.1">
    <property type="protein sequence ID" value="ENSDCDP00010054661.1"/>
    <property type="gene ID" value="ENSDCDG00010031542.1"/>
</dbReference>
<name>A0AAY4ECA9_9TELE</name>
<dbReference type="PANTHER" id="PTHR15304">
    <property type="entry name" value="MYOD FAMILY INHIBITOR"/>
    <property type="match status" value="1"/>
</dbReference>
<keyword evidence="3" id="KW-1185">Reference proteome</keyword>
<protein>
    <submittedName>
        <fullName evidence="2">Uncharacterized protein</fullName>
    </submittedName>
</protein>
<dbReference type="Pfam" id="PF15316">
    <property type="entry name" value="MDFI"/>
    <property type="match status" value="1"/>
</dbReference>
<comment type="similarity">
    <text evidence="1">Belongs to the MDFI family.</text>
</comment>
<reference evidence="2" key="2">
    <citation type="submission" date="2025-08" db="UniProtKB">
        <authorList>
            <consortium name="Ensembl"/>
        </authorList>
    </citation>
    <scope>IDENTIFICATION</scope>
</reference>
<dbReference type="AlphaFoldDB" id="A0AAY4ECA9"/>
<dbReference type="GeneTree" id="ENSGT00730000111641"/>
<dbReference type="InterPro" id="IPR026134">
    <property type="entry name" value="MDFI/MDFIC"/>
</dbReference>
<dbReference type="Proteomes" id="UP000694580">
    <property type="component" value="Chromosome 10"/>
</dbReference>
<reference evidence="2" key="3">
    <citation type="submission" date="2025-09" db="UniProtKB">
        <authorList>
            <consortium name="Ensembl"/>
        </authorList>
    </citation>
    <scope>IDENTIFICATION</scope>
</reference>